<gene>
    <name evidence="2 4" type="ORF">C43H6.4</name>
    <name evidence="2" type="ORF">CELE_C43H6.4</name>
</gene>
<dbReference type="Bgee" id="WBGene00016617">
    <property type="expression patterns" value="Expressed in pharyngeal muscle cell (C elegans) and 3 other cell types or tissues"/>
</dbReference>
<evidence type="ECO:0000256" key="1">
    <source>
        <dbReference type="SAM" id="MobiDB-lite"/>
    </source>
</evidence>
<organism evidence="2 3">
    <name type="scientific">Caenorhabditis elegans</name>
    <dbReference type="NCBI Taxonomy" id="6239"/>
    <lineage>
        <taxon>Eukaryota</taxon>
        <taxon>Metazoa</taxon>
        <taxon>Ecdysozoa</taxon>
        <taxon>Nematoda</taxon>
        <taxon>Chromadorea</taxon>
        <taxon>Rhabditida</taxon>
        <taxon>Rhabditina</taxon>
        <taxon>Rhabditomorpha</taxon>
        <taxon>Rhabditoidea</taxon>
        <taxon>Rhabditidae</taxon>
        <taxon>Peloderinae</taxon>
        <taxon>Caenorhabditis</taxon>
    </lineage>
</organism>
<evidence type="ECO:0000313" key="4">
    <source>
        <dbReference type="WormBase" id="C43H6.4"/>
    </source>
</evidence>
<sequence>MNRELGFTCFESLIKSPSTNKEDIRKALQILANGFSEETIRYILGSLLQDYINESTMCYWKKALVKLIPEDSFNEYRADLIFNAPPVLWTKLGAAAGKHITGIVMEKDEECYETAINKFGDIVLEIARDIRINNRWRIQDVKDSLQCLKYLICELRPQLPPLANAELNSCFLSLAKNVRLGRENFFLLISLIIVTENFSYQMLEALTYHVSKRWLNLGTAVEFLNIKRNATTIEELGNFKEMDIDRIETNFVVAMLQNRNAYEIQYFMSQLQLNNSVSDEILADSAHRHLIELDMTRQKNPTNHGLIFFSRQSVLIKYFPNYRQNVFDELMKFAVLEPMMDEKQRCVYYTCLAAVCPKKEQHHQNSNPELFKLLFKRLMKFLPDVHAEGIDQVFGPFEMVLHCLYNLYQIDTKLKAVMTEIDPDWQEKIAKEIDFHIVANANNVYNWGRFSRHFNHHERQRYQREQYIIVNTGKLLVYMLGVINNDVLQVEPSFMSPLNIFKGYKLTDGFKNSFPIFMTKTLSRPGGRVPLLHRITMNYDRIFGNNQNVETEITRHLRHYWPIFQLNNNNDQERIHLEEQMRHVQIDRLTDADSFGVPYFVESEYPYESDDSSDEDEEEVISPVSAA</sequence>
<dbReference type="InParanoid" id="Q18586"/>
<feature type="compositionally biased region" description="Acidic residues" evidence="1">
    <location>
        <begin position="605"/>
        <end position="620"/>
    </location>
</feature>
<dbReference type="HOGENOM" id="CLU_436309_0_0_1"/>
<dbReference type="AGR" id="WB:WBGene00016617"/>
<dbReference type="GeneID" id="180544"/>
<dbReference type="FunCoup" id="Q18586">
    <property type="interactions" value="796"/>
</dbReference>
<protein>
    <submittedName>
        <fullName evidence="2">PH domain-containing protein</fullName>
    </submittedName>
</protein>
<dbReference type="CTD" id="180544"/>
<dbReference type="STRING" id="6239.C43H6.4.1"/>
<dbReference type="eggNOG" id="ENOG502TIBG">
    <property type="taxonomic scope" value="Eukaryota"/>
</dbReference>
<reference evidence="2 3" key="1">
    <citation type="journal article" date="1998" name="Science">
        <title>Genome sequence of the nematode C. elegans: a platform for investigating biology.</title>
        <authorList>
            <consortium name="The C. elegans sequencing consortium"/>
            <person name="Sulson J.E."/>
            <person name="Waterston R."/>
        </authorList>
    </citation>
    <scope>NUCLEOTIDE SEQUENCE [LARGE SCALE GENOMIC DNA]</scope>
    <source>
        <strain evidence="2 3">Bristol N2</strain>
    </source>
</reference>
<dbReference type="OrthoDB" id="5877560at2759"/>
<dbReference type="WormBase" id="C43H6.4">
    <property type="protein sequence ID" value="CE33917"/>
    <property type="gene ID" value="WBGene00016617"/>
</dbReference>
<dbReference type="UCSC" id="C43H6.4">
    <property type="organism name" value="c. elegans"/>
</dbReference>
<dbReference type="KEGG" id="cel:CELE_C43H6.4"/>
<dbReference type="PIR" id="T29991">
    <property type="entry name" value="T29991"/>
</dbReference>
<dbReference type="InterPro" id="IPR016024">
    <property type="entry name" value="ARM-type_fold"/>
</dbReference>
<dbReference type="RefSeq" id="NP_508436.2">
    <property type="nucleotide sequence ID" value="NM_076035.9"/>
</dbReference>
<dbReference type="AlphaFoldDB" id="Q18586"/>
<dbReference type="Proteomes" id="UP000001940">
    <property type="component" value="Chromosome X"/>
</dbReference>
<name>Q18586_CAEEL</name>
<feature type="region of interest" description="Disordered" evidence="1">
    <location>
        <begin position="605"/>
        <end position="627"/>
    </location>
</feature>
<proteinExistence type="predicted"/>
<keyword evidence="3" id="KW-1185">Reference proteome</keyword>
<accession>Q18586</accession>
<evidence type="ECO:0000313" key="2">
    <source>
        <dbReference type="EMBL" id="CCD67184.1"/>
    </source>
</evidence>
<dbReference type="EMBL" id="BX284606">
    <property type="protein sequence ID" value="CCD67184.1"/>
    <property type="molecule type" value="Genomic_DNA"/>
</dbReference>
<dbReference type="PaxDb" id="6239-C43H6.4"/>
<dbReference type="SUPFAM" id="SSF48371">
    <property type="entry name" value="ARM repeat"/>
    <property type="match status" value="1"/>
</dbReference>
<evidence type="ECO:0000313" key="3">
    <source>
        <dbReference type="Proteomes" id="UP000001940"/>
    </source>
</evidence>